<dbReference type="PANTHER" id="PTHR38011:SF2">
    <property type="entry name" value="BIFUNCTIONAL DEAMINASE-REDUCTASE DOMAIN PROTEIN"/>
    <property type="match status" value="1"/>
</dbReference>
<dbReference type="EMBL" id="QLNP01000072">
    <property type="protein sequence ID" value="RAM37434.1"/>
    <property type="molecule type" value="Genomic_DNA"/>
</dbReference>
<dbReference type="InterPro" id="IPR002734">
    <property type="entry name" value="RibDG_C"/>
</dbReference>
<gene>
    <name evidence="2" type="ORF">DBZ45_10210</name>
</gene>
<dbReference type="Pfam" id="PF01872">
    <property type="entry name" value="RibD_C"/>
    <property type="match status" value="1"/>
</dbReference>
<protein>
    <submittedName>
        <fullName evidence="2">Dihydrofolate reductase</fullName>
    </submittedName>
</protein>
<dbReference type="Gene3D" id="3.40.430.10">
    <property type="entry name" value="Dihydrofolate Reductase, subunit A"/>
    <property type="match status" value="1"/>
</dbReference>
<dbReference type="RefSeq" id="WP_111903794.1">
    <property type="nucleotide sequence ID" value="NZ_QLNP01000072.1"/>
</dbReference>
<dbReference type="GO" id="GO:0009231">
    <property type="term" value="P:riboflavin biosynthetic process"/>
    <property type="evidence" value="ECO:0007669"/>
    <property type="project" value="InterPro"/>
</dbReference>
<evidence type="ECO:0000313" key="2">
    <source>
        <dbReference type="EMBL" id="RAM37434.1"/>
    </source>
</evidence>
<dbReference type="Proteomes" id="UP000249166">
    <property type="component" value="Unassembled WGS sequence"/>
</dbReference>
<organism evidence="2 3">
    <name type="scientific">Arthrobacter globiformis</name>
    <dbReference type="NCBI Taxonomy" id="1665"/>
    <lineage>
        <taxon>Bacteria</taxon>
        <taxon>Bacillati</taxon>
        <taxon>Actinomycetota</taxon>
        <taxon>Actinomycetes</taxon>
        <taxon>Micrococcales</taxon>
        <taxon>Micrococcaceae</taxon>
        <taxon>Arthrobacter</taxon>
    </lineage>
</organism>
<dbReference type="AlphaFoldDB" id="A0A328HH13"/>
<dbReference type="GO" id="GO:0008703">
    <property type="term" value="F:5-amino-6-(5-phosphoribosylamino)uracil reductase activity"/>
    <property type="evidence" value="ECO:0007669"/>
    <property type="project" value="InterPro"/>
</dbReference>
<dbReference type="OrthoDB" id="7342392at2"/>
<feature type="domain" description="Bacterial bifunctional deaminase-reductase C-terminal" evidence="1">
    <location>
        <begin position="2"/>
        <end position="185"/>
    </location>
</feature>
<dbReference type="InterPro" id="IPR050765">
    <property type="entry name" value="Riboflavin_Biosynth_HTPR"/>
</dbReference>
<evidence type="ECO:0000313" key="3">
    <source>
        <dbReference type="Proteomes" id="UP000249166"/>
    </source>
</evidence>
<reference evidence="2 3" key="1">
    <citation type="submission" date="2018-04" db="EMBL/GenBank/DDBJ databases">
        <title>Bacteria isolated from cave deposits of Manipur.</title>
        <authorList>
            <person name="Sahoo D."/>
            <person name="Sarangthem I."/>
            <person name="Nandeibam J."/>
        </authorList>
    </citation>
    <scope>NUCLEOTIDE SEQUENCE [LARGE SCALE GENOMIC DNA]</scope>
    <source>
        <strain evidence="3">mrc11</strain>
    </source>
</reference>
<accession>A0A328HH13</accession>
<dbReference type="InterPro" id="IPR024072">
    <property type="entry name" value="DHFR-like_dom_sf"/>
</dbReference>
<evidence type="ECO:0000259" key="1">
    <source>
        <dbReference type="Pfam" id="PF01872"/>
    </source>
</evidence>
<dbReference type="SUPFAM" id="SSF53597">
    <property type="entry name" value="Dihydrofolate reductase-like"/>
    <property type="match status" value="1"/>
</dbReference>
<proteinExistence type="predicted"/>
<sequence length="216" mass="23463">MKLTVHTFVSLDGVMQGPGGRDEDTSGGFEFGGWLVPLFDEDMGRIVNGWFAEADAILLGRTTYQMFQPYWEQVTDPEDAVATALNNLPKYVVSSTLTEATWNNTSILPANFLEAVDDLKSGPGRELQVHGSYRLVRALHDAGLVDEYRLIIFPVVLGQGKRLFEPGVTPSAFTLGGSKATSSGAVHLTLLPAAFGAADLEVGEFEVREGREQVKD</sequence>
<comment type="caution">
    <text evidence="2">The sequence shown here is derived from an EMBL/GenBank/DDBJ whole genome shotgun (WGS) entry which is preliminary data.</text>
</comment>
<name>A0A328HH13_ARTGO</name>
<dbReference type="PANTHER" id="PTHR38011">
    <property type="entry name" value="DIHYDROFOLATE REDUCTASE FAMILY PROTEIN (AFU_ORTHOLOGUE AFUA_8G06820)"/>
    <property type="match status" value="1"/>
</dbReference>